<gene>
    <name evidence="4" type="ORF">ACFQ4E_16460</name>
</gene>
<evidence type="ECO:0000313" key="4">
    <source>
        <dbReference type="EMBL" id="MFD1344024.1"/>
    </source>
</evidence>
<evidence type="ECO:0000259" key="3">
    <source>
        <dbReference type="PROSITE" id="PS50894"/>
    </source>
</evidence>
<name>A0ABW3ZLT9_9RHOB</name>
<dbReference type="InterPro" id="IPR036641">
    <property type="entry name" value="HPT_dom_sf"/>
</dbReference>
<dbReference type="PROSITE" id="PS50894">
    <property type="entry name" value="HPT"/>
    <property type="match status" value="1"/>
</dbReference>
<dbReference type="SUPFAM" id="SSF47226">
    <property type="entry name" value="Histidine-containing phosphotransfer domain, HPT domain"/>
    <property type="match status" value="1"/>
</dbReference>
<dbReference type="RefSeq" id="WP_386805476.1">
    <property type="nucleotide sequence ID" value="NZ_JBHTMU010000036.1"/>
</dbReference>
<dbReference type="Pfam" id="PF01627">
    <property type="entry name" value="Hpt"/>
    <property type="match status" value="1"/>
</dbReference>
<protein>
    <submittedName>
        <fullName evidence="4">Hpt domain-containing protein</fullName>
    </submittedName>
</protein>
<dbReference type="EMBL" id="JBHTMU010000036">
    <property type="protein sequence ID" value="MFD1344024.1"/>
    <property type="molecule type" value="Genomic_DNA"/>
</dbReference>
<proteinExistence type="predicted"/>
<dbReference type="InterPro" id="IPR008207">
    <property type="entry name" value="Sig_transdc_His_kin_Hpt_dom"/>
</dbReference>
<feature type="modified residue" description="Phosphohistidine" evidence="2">
    <location>
        <position position="52"/>
    </location>
</feature>
<feature type="domain" description="HPt" evidence="3">
    <location>
        <begin position="15"/>
        <end position="108"/>
    </location>
</feature>
<comment type="caution">
    <text evidence="4">The sequence shown here is derived from an EMBL/GenBank/DDBJ whole genome shotgun (WGS) entry which is preliminary data.</text>
</comment>
<keyword evidence="2" id="KW-0597">Phosphoprotein</keyword>
<keyword evidence="1" id="KW-0902">Two-component regulatory system</keyword>
<evidence type="ECO:0000313" key="5">
    <source>
        <dbReference type="Proteomes" id="UP001597135"/>
    </source>
</evidence>
<organism evidence="4 5">
    <name type="scientific">Litorisediminicola beolgyonensis</name>
    <dbReference type="NCBI Taxonomy" id="1173614"/>
    <lineage>
        <taxon>Bacteria</taxon>
        <taxon>Pseudomonadati</taxon>
        <taxon>Pseudomonadota</taxon>
        <taxon>Alphaproteobacteria</taxon>
        <taxon>Rhodobacterales</taxon>
        <taxon>Paracoccaceae</taxon>
        <taxon>Litorisediminicola</taxon>
    </lineage>
</organism>
<keyword evidence="5" id="KW-1185">Reference proteome</keyword>
<accession>A0ABW3ZLT9</accession>
<reference evidence="5" key="1">
    <citation type="journal article" date="2019" name="Int. J. Syst. Evol. Microbiol.">
        <title>The Global Catalogue of Microorganisms (GCM) 10K type strain sequencing project: providing services to taxonomists for standard genome sequencing and annotation.</title>
        <authorList>
            <consortium name="The Broad Institute Genomics Platform"/>
            <consortium name="The Broad Institute Genome Sequencing Center for Infectious Disease"/>
            <person name="Wu L."/>
            <person name="Ma J."/>
        </authorList>
    </citation>
    <scope>NUCLEOTIDE SEQUENCE [LARGE SCALE GENOMIC DNA]</scope>
    <source>
        <strain evidence="5">CCUG 62953</strain>
    </source>
</reference>
<dbReference type="Proteomes" id="UP001597135">
    <property type="component" value="Unassembled WGS sequence"/>
</dbReference>
<sequence length="111" mass="11839">MIDWVRVAELRDDVGADGFDEVVEIFLDEMAEALAVLDVAVGAPDRMAAQMHFLKGGTLNLGFRDLARACSEGEVAARDGRAPAALVTDVRSLFEASRSALFEGLSQGRAA</sequence>
<evidence type="ECO:0000256" key="1">
    <source>
        <dbReference type="ARBA" id="ARBA00023012"/>
    </source>
</evidence>
<evidence type="ECO:0000256" key="2">
    <source>
        <dbReference type="PROSITE-ProRule" id="PRU00110"/>
    </source>
</evidence>
<dbReference type="Gene3D" id="1.20.120.160">
    <property type="entry name" value="HPT domain"/>
    <property type="match status" value="1"/>
</dbReference>